<keyword evidence="10" id="KW-0472">Membrane</keyword>
<evidence type="ECO:0000256" key="6">
    <source>
        <dbReference type="ARBA" id="ARBA00022660"/>
    </source>
</evidence>
<keyword evidence="9" id="KW-0496">Mitochondrion</keyword>
<keyword evidence="11" id="KW-1185">Reference proteome</keyword>
<evidence type="ECO:0000313" key="11">
    <source>
        <dbReference type="Proteomes" id="UP000095281"/>
    </source>
</evidence>
<dbReference type="WBParaSite" id="MhA1_Contig2471.frz3.gene5">
    <property type="protein sequence ID" value="MhA1_Contig2471.frz3.gene5"/>
    <property type="gene ID" value="MhA1_Contig2471.frz3.gene5"/>
</dbReference>
<evidence type="ECO:0000313" key="12">
    <source>
        <dbReference type="WBParaSite" id="MhA1_Contig2471.frz3.gene5"/>
    </source>
</evidence>
<keyword evidence="8" id="KW-0249">Electron transport</keyword>
<evidence type="ECO:0000256" key="3">
    <source>
        <dbReference type="ARBA" id="ARBA00010261"/>
    </source>
</evidence>
<dbReference type="Pfam" id="PF04716">
    <property type="entry name" value="ETC_C1_NDUFA5"/>
    <property type="match status" value="1"/>
</dbReference>
<dbReference type="AlphaFoldDB" id="A0A1I8BHR3"/>
<dbReference type="PANTHER" id="PTHR12653">
    <property type="entry name" value="NADH-UBIQUINONE OXIDOREDUCTASE 13 KD-B SUBUNIT"/>
    <property type="match status" value="1"/>
</dbReference>
<dbReference type="GO" id="GO:0022904">
    <property type="term" value="P:respiratory electron transport chain"/>
    <property type="evidence" value="ECO:0007669"/>
    <property type="project" value="InterPro"/>
</dbReference>
<dbReference type="PANTHER" id="PTHR12653:SF0">
    <property type="entry name" value="NADH DEHYDROGENASE [UBIQUINONE] 1 ALPHA SUBCOMPLEX SUBUNIT 5"/>
    <property type="match status" value="1"/>
</dbReference>
<organism evidence="11 12">
    <name type="scientific">Meloidogyne hapla</name>
    <name type="common">Root-knot nematode worm</name>
    <dbReference type="NCBI Taxonomy" id="6305"/>
    <lineage>
        <taxon>Eukaryota</taxon>
        <taxon>Metazoa</taxon>
        <taxon>Ecdysozoa</taxon>
        <taxon>Nematoda</taxon>
        <taxon>Chromadorea</taxon>
        <taxon>Rhabditida</taxon>
        <taxon>Tylenchina</taxon>
        <taxon>Tylenchomorpha</taxon>
        <taxon>Tylenchoidea</taxon>
        <taxon>Meloidogynidae</taxon>
        <taxon>Meloidogyninae</taxon>
        <taxon>Meloidogyne</taxon>
    </lineage>
</organism>
<proteinExistence type="inferred from homology"/>
<dbReference type="InterPro" id="IPR006806">
    <property type="entry name" value="NDUFA5"/>
</dbReference>
<keyword evidence="5" id="KW-0813">Transport</keyword>
<accession>A0A1I8BHR3</accession>
<evidence type="ECO:0000256" key="8">
    <source>
        <dbReference type="ARBA" id="ARBA00022982"/>
    </source>
</evidence>
<dbReference type="GO" id="GO:0005743">
    <property type="term" value="C:mitochondrial inner membrane"/>
    <property type="evidence" value="ECO:0007669"/>
    <property type="project" value="UniProtKB-SubCell"/>
</dbReference>
<comment type="subcellular location">
    <subcellularLocation>
        <location evidence="2">Mitochondrion inner membrane</location>
        <topology evidence="2">Peripheral membrane protein</topology>
        <orientation evidence="2">Matrix side</orientation>
    </subcellularLocation>
</comment>
<reference evidence="12" key="1">
    <citation type="submission" date="2016-11" db="UniProtKB">
        <authorList>
            <consortium name="WormBaseParasite"/>
        </authorList>
    </citation>
    <scope>IDENTIFICATION</scope>
</reference>
<evidence type="ECO:0000256" key="4">
    <source>
        <dbReference type="ARBA" id="ARBA00011533"/>
    </source>
</evidence>
<evidence type="ECO:0000256" key="7">
    <source>
        <dbReference type="ARBA" id="ARBA00022792"/>
    </source>
</evidence>
<evidence type="ECO:0000256" key="2">
    <source>
        <dbReference type="ARBA" id="ARBA00004443"/>
    </source>
</evidence>
<comment type="similarity">
    <text evidence="3">Belongs to the complex I NDUFA5 subunit family.</text>
</comment>
<keyword evidence="7" id="KW-0999">Mitochondrion inner membrane</keyword>
<dbReference type="OMA" id="PTEMMEN"/>
<evidence type="ECO:0000256" key="1">
    <source>
        <dbReference type="ARBA" id="ARBA00003195"/>
    </source>
</evidence>
<comment type="function">
    <text evidence="1">Accessory subunit of the mitochondrial membrane respiratory chain NADH dehydrogenase (Complex I), that is believed not to be involved in catalysis. Complex I functions in the transfer of electrons from NADH to the respiratory chain. The immediate electron acceptor for the enzyme is believed to be ubiquinone.</text>
</comment>
<dbReference type="Proteomes" id="UP000095281">
    <property type="component" value="Unplaced"/>
</dbReference>
<name>A0A1I8BHR3_MELHA</name>
<comment type="subunit">
    <text evidence="4">Complex I is composed of 45 different subunits.</text>
</comment>
<keyword evidence="6" id="KW-0679">Respiratory chain</keyword>
<evidence type="ECO:0000256" key="10">
    <source>
        <dbReference type="ARBA" id="ARBA00023136"/>
    </source>
</evidence>
<protein>
    <submittedName>
        <fullName evidence="12">NADH dehydrogenase [ubiquinone] 1 alpha subcomplex subunit 5</fullName>
    </submittedName>
</protein>
<sequence>MSRIISPIFGSISRLQNVSSSKIFCIRTVVHTDQPYPTEMMENPLVRDHQRKRDEVPEDFHKKGTGFCGLYVNTHPHKDLSEIYVRILRVLDLMPKDYAYRQTTEQIVKERFAHVNTEEDIQILEEKIGMGQIEEVIEQAQYELETARTLVHYKAWEPLVEAPDEYQWRWPIAPGP</sequence>
<evidence type="ECO:0000256" key="5">
    <source>
        <dbReference type="ARBA" id="ARBA00022448"/>
    </source>
</evidence>
<evidence type="ECO:0000256" key="9">
    <source>
        <dbReference type="ARBA" id="ARBA00023128"/>
    </source>
</evidence>